<keyword evidence="2" id="KW-0547">Nucleotide-binding</keyword>
<dbReference type="GO" id="GO:0005634">
    <property type="term" value="C:nucleus"/>
    <property type="evidence" value="ECO:0007669"/>
    <property type="project" value="TreeGrafter"/>
</dbReference>
<dbReference type="EC" id="5.6.2.4" evidence="8"/>
<dbReference type="AlphaFoldDB" id="A0A6S7H7B5"/>
<gene>
    <name evidence="10" type="ORF">PACLA_8A070441</name>
</gene>
<evidence type="ECO:0000256" key="7">
    <source>
        <dbReference type="ARBA" id="ARBA00034617"/>
    </source>
</evidence>
<dbReference type="PROSITE" id="PS51192">
    <property type="entry name" value="HELICASE_ATP_BIND_1"/>
    <property type="match status" value="1"/>
</dbReference>
<evidence type="ECO:0000313" key="10">
    <source>
        <dbReference type="EMBL" id="CAB3999996.1"/>
    </source>
</evidence>
<keyword evidence="4" id="KW-0238">DNA-binding</keyword>
<dbReference type="Gene3D" id="3.40.50.300">
    <property type="entry name" value="P-loop containing nucleotide triphosphate hydrolases"/>
    <property type="match status" value="2"/>
</dbReference>
<dbReference type="PANTHER" id="PTHR13710:SF153">
    <property type="entry name" value="RECQ-LIKE DNA HELICASE BLM"/>
    <property type="match status" value="1"/>
</dbReference>
<keyword evidence="11" id="KW-1185">Reference proteome</keyword>
<proteinExistence type="inferred from homology"/>
<dbReference type="GO" id="GO:0005737">
    <property type="term" value="C:cytoplasm"/>
    <property type="evidence" value="ECO:0007669"/>
    <property type="project" value="TreeGrafter"/>
</dbReference>
<dbReference type="Proteomes" id="UP001152795">
    <property type="component" value="Unassembled WGS sequence"/>
</dbReference>
<keyword evidence="5" id="KW-0413">Isomerase</keyword>
<dbReference type="GO" id="GO:0043138">
    <property type="term" value="F:3'-5' DNA helicase activity"/>
    <property type="evidence" value="ECO:0007669"/>
    <property type="project" value="UniProtKB-EC"/>
</dbReference>
<comment type="catalytic activity">
    <reaction evidence="7">
        <text>Couples ATP hydrolysis with the unwinding of duplex DNA by translocating in the 3'-5' direction.</text>
        <dbReference type="EC" id="5.6.2.4"/>
    </reaction>
</comment>
<dbReference type="SMART" id="SM00490">
    <property type="entry name" value="HELICc"/>
    <property type="match status" value="1"/>
</dbReference>
<dbReference type="OrthoDB" id="6156966at2759"/>
<organism evidence="10 11">
    <name type="scientific">Paramuricea clavata</name>
    <name type="common">Red gorgonian</name>
    <name type="synonym">Violescent sea-whip</name>
    <dbReference type="NCBI Taxonomy" id="317549"/>
    <lineage>
        <taxon>Eukaryota</taxon>
        <taxon>Metazoa</taxon>
        <taxon>Cnidaria</taxon>
        <taxon>Anthozoa</taxon>
        <taxon>Octocorallia</taxon>
        <taxon>Malacalcyonacea</taxon>
        <taxon>Plexauridae</taxon>
        <taxon>Paramuricea</taxon>
    </lineage>
</organism>
<evidence type="ECO:0000256" key="1">
    <source>
        <dbReference type="ARBA" id="ARBA00005446"/>
    </source>
</evidence>
<dbReference type="GO" id="GO:0003677">
    <property type="term" value="F:DNA binding"/>
    <property type="evidence" value="ECO:0007669"/>
    <property type="project" value="UniProtKB-KW"/>
</dbReference>
<keyword evidence="6" id="KW-0539">Nucleus</keyword>
<reference evidence="10" key="1">
    <citation type="submission" date="2020-04" db="EMBL/GenBank/DDBJ databases">
        <authorList>
            <person name="Alioto T."/>
            <person name="Alioto T."/>
            <person name="Gomez Garrido J."/>
        </authorList>
    </citation>
    <scope>NUCLEOTIDE SEQUENCE</scope>
    <source>
        <strain evidence="10">A484AB</strain>
    </source>
</reference>
<comment type="caution">
    <text evidence="10">The sequence shown here is derived from an EMBL/GenBank/DDBJ whole genome shotgun (WGS) entry which is preliminary data.</text>
</comment>
<keyword evidence="3" id="KW-0067">ATP-binding</keyword>
<evidence type="ECO:0000313" key="11">
    <source>
        <dbReference type="Proteomes" id="UP001152795"/>
    </source>
</evidence>
<name>A0A6S7H7B5_PARCT</name>
<evidence type="ECO:0000256" key="9">
    <source>
        <dbReference type="ARBA" id="ARBA00044542"/>
    </source>
</evidence>
<dbReference type="Pfam" id="PF00270">
    <property type="entry name" value="DEAD"/>
    <property type="match status" value="1"/>
</dbReference>
<dbReference type="EMBL" id="CACRXK020003726">
    <property type="protein sequence ID" value="CAB3999996.1"/>
    <property type="molecule type" value="Genomic_DNA"/>
</dbReference>
<dbReference type="InterPro" id="IPR014001">
    <property type="entry name" value="Helicase_ATP-bd"/>
</dbReference>
<dbReference type="InterPro" id="IPR011545">
    <property type="entry name" value="DEAD/DEAH_box_helicase_dom"/>
</dbReference>
<sequence length="635" mass="71300">MAFVEEAKLEGQCFQDALRQVCYFFQVENLFEDQLNAIKAFFKGNNVFFCASTGYGKSIVFQSIPLFTDILLNQVIGTSTVIVVCPLTSLMLDQVSKMMELGISAAAVFQGQDEAVLNDIEDGIYSLVFTSPESMLASKRWEKILKSESFVENCVGIAIDEAHCISQWGLAGAKGAFRTWYGNLGKLRSMFTDINLIVCTATATKATKSKIFEVLDLKMENTFSIEKSPERPNIAYVTQYVENDMELCDVFHDVILDVKDKKDKCAKTLIYCQTRKQAAIIWRTFKLALGKDMYAGETLLPRDCIVEMYHAGTPESSKQHILKSLSLPDGHVRVLICTIAFGMGIDLKCARKVIHFGPSRTTECYMQECGRVGRDGGQSLCVLLYNGILASRCSDDMKELISEQKCLRRAILKHFPGDHEIVVEGCQCCNVCAQTCLCSGLKGDCSINMLLDFSSHENLYQYDKHRPVTNEQKKTLESNLYQYQNALQREAPKQVLYPNVFVEFGSLQIAQVIKNASKLFSIHDIMNCVEIWRSEHACGILNIFSQMFGDIDINETSIDLDKMDLDDTLDLDWLDIRDDSSADVLLFQDSSLLQVSDEMDELDKSIASLTLDTSGDIRNIAKEVTSVINTKDMEL</sequence>
<dbReference type="SMART" id="SM00487">
    <property type="entry name" value="DEXDc"/>
    <property type="match status" value="1"/>
</dbReference>
<evidence type="ECO:0000256" key="8">
    <source>
        <dbReference type="ARBA" id="ARBA00034808"/>
    </source>
</evidence>
<comment type="similarity">
    <text evidence="1">Belongs to the helicase family. RecQ subfamily.</text>
</comment>
<dbReference type="InterPro" id="IPR001650">
    <property type="entry name" value="Helicase_C-like"/>
</dbReference>
<dbReference type="SUPFAM" id="SSF52540">
    <property type="entry name" value="P-loop containing nucleoside triphosphate hydrolases"/>
    <property type="match status" value="1"/>
</dbReference>
<dbReference type="GO" id="GO:0000724">
    <property type="term" value="P:double-strand break repair via homologous recombination"/>
    <property type="evidence" value="ECO:0007669"/>
    <property type="project" value="TreeGrafter"/>
</dbReference>
<evidence type="ECO:0000256" key="2">
    <source>
        <dbReference type="ARBA" id="ARBA00022741"/>
    </source>
</evidence>
<evidence type="ECO:0000256" key="3">
    <source>
        <dbReference type="ARBA" id="ARBA00022840"/>
    </source>
</evidence>
<protein>
    <recommendedName>
        <fullName evidence="8">DNA 3'-5' helicase</fullName>
        <ecNumber evidence="8">5.6.2.4</ecNumber>
    </recommendedName>
    <alternativeName>
        <fullName evidence="9">DNA 3'-5' helicase BLM</fullName>
    </alternativeName>
</protein>
<dbReference type="GO" id="GO:0005694">
    <property type="term" value="C:chromosome"/>
    <property type="evidence" value="ECO:0007669"/>
    <property type="project" value="TreeGrafter"/>
</dbReference>
<evidence type="ECO:0000256" key="4">
    <source>
        <dbReference type="ARBA" id="ARBA00023125"/>
    </source>
</evidence>
<dbReference type="PANTHER" id="PTHR13710">
    <property type="entry name" value="DNA HELICASE RECQ FAMILY MEMBER"/>
    <property type="match status" value="1"/>
</dbReference>
<dbReference type="GO" id="GO:0009378">
    <property type="term" value="F:four-way junction helicase activity"/>
    <property type="evidence" value="ECO:0007669"/>
    <property type="project" value="TreeGrafter"/>
</dbReference>
<evidence type="ECO:0000256" key="5">
    <source>
        <dbReference type="ARBA" id="ARBA00023235"/>
    </source>
</evidence>
<dbReference type="PROSITE" id="PS51194">
    <property type="entry name" value="HELICASE_CTER"/>
    <property type="match status" value="1"/>
</dbReference>
<dbReference type="GO" id="GO:0005524">
    <property type="term" value="F:ATP binding"/>
    <property type="evidence" value="ECO:0007669"/>
    <property type="project" value="UniProtKB-KW"/>
</dbReference>
<dbReference type="Pfam" id="PF00271">
    <property type="entry name" value="Helicase_C"/>
    <property type="match status" value="1"/>
</dbReference>
<evidence type="ECO:0000256" key="6">
    <source>
        <dbReference type="ARBA" id="ARBA00023242"/>
    </source>
</evidence>
<accession>A0A6S7H7B5</accession>
<dbReference type="InterPro" id="IPR027417">
    <property type="entry name" value="P-loop_NTPase"/>
</dbReference>